<evidence type="ECO:0000313" key="4">
    <source>
        <dbReference type="Proteomes" id="UP000683429"/>
    </source>
</evidence>
<dbReference type="EMBL" id="FODH01000027">
    <property type="protein sequence ID" value="SEP18786.1"/>
    <property type="molecule type" value="Genomic_DNA"/>
</dbReference>
<proteinExistence type="predicted"/>
<reference evidence="1 4" key="2">
    <citation type="submission" date="2021-06" db="EMBL/GenBank/DDBJ databases">
        <title>Whole genome sequence of Paenibacillus sophorae DSM23020 for comparative genomics.</title>
        <authorList>
            <person name="Kim M.-J."/>
            <person name="Lee G."/>
            <person name="Shin J.-H."/>
        </authorList>
    </citation>
    <scope>NUCLEOTIDE SEQUENCE [LARGE SCALE GENOMIC DNA]</scope>
    <source>
        <strain evidence="1 4">DSM 23020</strain>
    </source>
</reference>
<evidence type="ECO:0000313" key="3">
    <source>
        <dbReference type="Proteomes" id="UP000198809"/>
    </source>
</evidence>
<keyword evidence="4" id="KW-1185">Reference proteome</keyword>
<protein>
    <submittedName>
        <fullName evidence="2">Uncharacterized protein</fullName>
    </submittedName>
</protein>
<dbReference type="AlphaFoldDB" id="A0A1H8VTQ8"/>
<evidence type="ECO:0000313" key="1">
    <source>
        <dbReference type="EMBL" id="QWU15708.1"/>
    </source>
</evidence>
<sequence length="203" mass="23823">MDKLEIFRKAFMTAIPKAFCEIPDPIALDQSILYGVRLANRERDGASTLEGIRHRLTLFEGVMACMTLITPRRLVQVFPIAKFYDGERWQIKDYFTTVKMIEEHGWDKPISDPHHFIWDYGNWEMGEFLVRYMSLMSDMRRAQGQPGIMEEWLADKGVPMYTMHTDPSGRQFMVDPNGRSFPVRKPRPKHLKIVQSRRVKARD</sequence>
<dbReference type="RefSeq" id="WP_051500609.1">
    <property type="nucleotide sequence ID" value="NZ_CP076607.1"/>
</dbReference>
<dbReference type="Proteomes" id="UP000683429">
    <property type="component" value="Chromosome"/>
</dbReference>
<evidence type="ECO:0000313" key="2">
    <source>
        <dbReference type="EMBL" id="SEP18786.1"/>
    </source>
</evidence>
<organism evidence="2 3">
    <name type="scientific">Paenibacillus sophorae</name>
    <dbReference type="NCBI Taxonomy" id="1333845"/>
    <lineage>
        <taxon>Bacteria</taxon>
        <taxon>Bacillati</taxon>
        <taxon>Bacillota</taxon>
        <taxon>Bacilli</taxon>
        <taxon>Bacillales</taxon>
        <taxon>Paenibacillaceae</taxon>
        <taxon>Paenibacillus</taxon>
    </lineage>
</organism>
<dbReference type="OrthoDB" id="2876402at2"/>
<dbReference type="STRING" id="1333845.SAMN04487895_12756"/>
<name>A0A1H8VTQ8_9BACL</name>
<accession>A0A1H8VTQ8</accession>
<dbReference type="EMBL" id="CP076607">
    <property type="protein sequence ID" value="QWU15708.1"/>
    <property type="molecule type" value="Genomic_DNA"/>
</dbReference>
<gene>
    <name evidence="1" type="ORF">KP014_28495</name>
    <name evidence="2" type="ORF">SAMN04487895_12756</name>
</gene>
<dbReference type="Proteomes" id="UP000198809">
    <property type="component" value="Unassembled WGS sequence"/>
</dbReference>
<reference evidence="2 3" key="1">
    <citation type="submission" date="2016-10" db="EMBL/GenBank/DDBJ databases">
        <authorList>
            <person name="de Groot N.N."/>
        </authorList>
    </citation>
    <scope>NUCLEOTIDE SEQUENCE [LARGE SCALE GENOMIC DNA]</scope>
    <source>
        <strain evidence="2 3">CGMCC 1.10238</strain>
    </source>
</reference>